<dbReference type="PANTHER" id="PTHR10443:SF12">
    <property type="entry name" value="DIPEPTIDASE"/>
    <property type="match status" value="1"/>
</dbReference>
<dbReference type="RefSeq" id="WP_145233299.1">
    <property type="nucleotide sequence ID" value="NZ_CP036273.1"/>
</dbReference>
<dbReference type="GO" id="GO:0006508">
    <property type="term" value="P:proteolysis"/>
    <property type="evidence" value="ECO:0007669"/>
    <property type="project" value="InterPro"/>
</dbReference>
<accession>A0A517XL04</accession>
<evidence type="ECO:0000313" key="1">
    <source>
        <dbReference type="EMBL" id="QDU18187.1"/>
    </source>
</evidence>
<dbReference type="InterPro" id="IPR008257">
    <property type="entry name" value="Pept_M19"/>
</dbReference>
<dbReference type="Proteomes" id="UP000319576">
    <property type="component" value="Chromosome"/>
</dbReference>
<dbReference type="PROSITE" id="PS51365">
    <property type="entry name" value="RENAL_DIPEPTIDASE_2"/>
    <property type="match status" value="1"/>
</dbReference>
<gene>
    <name evidence="1" type="ORF">ETAA1_00700</name>
</gene>
<name>A0A517XL04_9BACT</name>
<protein>
    <submittedName>
        <fullName evidence="1">Membrane dipeptidase (Peptidase family M19)</fullName>
    </submittedName>
</protein>
<dbReference type="Pfam" id="PF01244">
    <property type="entry name" value="Peptidase_M19"/>
    <property type="match status" value="1"/>
</dbReference>
<reference evidence="1 2" key="1">
    <citation type="submission" date="2019-02" db="EMBL/GenBank/DDBJ databases">
        <title>Deep-cultivation of Planctomycetes and their phenomic and genomic characterization uncovers novel biology.</title>
        <authorList>
            <person name="Wiegand S."/>
            <person name="Jogler M."/>
            <person name="Boedeker C."/>
            <person name="Pinto D."/>
            <person name="Vollmers J."/>
            <person name="Rivas-Marin E."/>
            <person name="Kohn T."/>
            <person name="Peeters S.H."/>
            <person name="Heuer A."/>
            <person name="Rast P."/>
            <person name="Oberbeckmann S."/>
            <person name="Bunk B."/>
            <person name="Jeske O."/>
            <person name="Meyerdierks A."/>
            <person name="Storesund J.E."/>
            <person name="Kallscheuer N."/>
            <person name="Luecker S."/>
            <person name="Lage O.M."/>
            <person name="Pohl T."/>
            <person name="Merkel B.J."/>
            <person name="Hornburger P."/>
            <person name="Mueller R.-W."/>
            <person name="Bruemmer F."/>
            <person name="Labrenz M."/>
            <person name="Spormann A.M."/>
            <person name="Op den Camp H."/>
            <person name="Overmann J."/>
            <person name="Amann R."/>
            <person name="Jetten M.S.M."/>
            <person name="Mascher T."/>
            <person name="Medema M.H."/>
            <person name="Devos D.P."/>
            <person name="Kaster A.-K."/>
            <person name="Ovreas L."/>
            <person name="Rohde M."/>
            <person name="Galperin M.Y."/>
            <person name="Jogler C."/>
        </authorList>
    </citation>
    <scope>NUCLEOTIDE SEQUENCE [LARGE SCALE GENOMIC DNA]</scope>
    <source>
        <strain evidence="1 2">ETA_A1</strain>
    </source>
</reference>
<dbReference type="OrthoDB" id="9804920at2"/>
<sequence>MLLFDSHLDLGLNGVDWNRDLRMAVAEIRVQEITHNMTDPGRRTNTVSLPELKKAQIGVGVATVLARQERQINHPFGYTTPEACYAVAMSHLYYYKAMERAGWMRSIKTKRELQQHVADWRADPAGTPFGYILSMECGDPVLDPDNIREWYEMGLRAIGITHYGPNRYGGGTQCEVGLAVDALPLLRNIEELGIALDMTHLSDKAFWQVADRFGGKVLASHQNARKFADWQRQFSDEQIKHVISRGGVLGVAFDAVMLQPGWVRGQSQREVTIDRAVENIDHICQLAGNCKHAGVGSDLDGGYGTEQVPADLDTIADLQRIPELLAKRGYKTADIEAVMHGNWLRFFADVLPN</sequence>
<dbReference type="GO" id="GO:0070573">
    <property type="term" value="F:metallodipeptidase activity"/>
    <property type="evidence" value="ECO:0007669"/>
    <property type="project" value="InterPro"/>
</dbReference>
<dbReference type="PANTHER" id="PTHR10443">
    <property type="entry name" value="MICROSOMAL DIPEPTIDASE"/>
    <property type="match status" value="1"/>
</dbReference>
<dbReference type="SUPFAM" id="SSF51556">
    <property type="entry name" value="Metallo-dependent hydrolases"/>
    <property type="match status" value="1"/>
</dbReference>
<dbReference type="KEGG" id="uli:ETAA1_00700"/>
<evidence type="ECO:0000313" key="2">
    <source>
        <dbReference type="Proteomes" id="UP000319576"/>
    </source>
</evidence>
<dbReference type="AlphaFoldDB" id="A0A517XL04"/>
<organism evidence="1 2">
    <name type="scientific">Urbifossiella limnaea</name>
    <dbReference type="NCBI Taxonomy" id="2528023"/>
    <lineage>
        <taxon>Bacteria</taxon>
        <taxon>Pseudomonadati</taxon>
        <taxon>Planctomycetota</taxon>
        <taxon>Planctomycetia</taxon>
        <taxon>Gemmatales</taxon>
        <taxon>Gemmataceae</taxon>
        <taxon>Urbifossiella</taxon>
    </lineage>
</organism>
<dbReference type="InterPro" id="IPR032466">
    <property type="entry name" value="Metal_Hydrolase"/>
</dbReference>
<proteinExistence type="predicted"/>
<keyword evidence="2" id="KW-1185">Reference proteome</keyword>
<dbReference type="Gene3D" id="3.20.20.140">
    <property type="entry name" value="Metal-dependent hydrolases"/>
    <property type="match status" value="1"/>
</dbReference>
<dbReference type="EMBL" id="CP036273">
    <property type="protein sequence ID" value="QDU18187.1"/>
    <property type="molecule type" value="Genomic_DNA"/>
</dbReference>